<evidence type="ECO:0000259" key="7">
    <source>
        <dbReference type="Pfam" id="PF01292"/>
    </source>
</evidence>
<evidence type="ECO:0000256" key="4">
    <source>
        <dbReference type="ARBA" id="ARBA00022989"/>
    </source>
</evidence>
<comment type="caution">
    <text evidence="8">The sequence shown here is derived from an EMBL/GenBank/DDBJ whole genome shotgun (WGS) entry which is preliminary data.</text>
</comment>
<dbReference type="Gene3D" id="1.20.950.20">
    <property type="entry name" value="Transmembrane di-heme cytochromes, Chain C"/>
    <property type="match status" value="1"/>
</dbReference>
<keyword evidence="5 6" id="KW-0472">Membrane</keyword>
<dbReference type="InterPro" id="IPR011577">
    <property type="entry name" value="Cyt_b561_bac/Ni-Hgenase"/>
</dbReference>
<dbReference type="InterPro" id="IPR051542">
    <property type="entry name" value="Hydrogenase_cytochrome"/>
</dbReference>
<feature type="transmembrane region" description="Helical" evidence="6">
    <location>
        <begin position="96"/>
        <end position="116"/>
    </location>
</feature>
<proteinExistence type="predicted"/>
<dbReference type="SUPFAM" id="SSF81342">
    <property type="entry name" value="Transmembrane di-heme cytochromes"/>
    <property type="match status" value="1"/>
</dbReference>
<keyword evidence="2" id="KW-1003">Cell membrane</keyword>
<feature type="transmembrane region" description="Helical" evidence="6">
    <location>
        <begin position="148"/>
        <end position="166"/>
    </location>
</feature>
<dbReference type="PANTHER" id="PTHR30485:SF2">
    <property type="entry name" value="BLL0597 PROTEIN"/>
    <property type="match status" value="1"/>
</dbReference>
<evidence type="ECO:0000313" key="9">
    <source>
        <dbReference type="Proteomes" id="UP001247805"/>
    </source>
</evidence>
<protein>
    <submittedName>
        <fullName evidence="8">Cytochrome b/b6 domain-containing protein</fullName>
    </submittedName>
</protein>
<reference evidence="8 9" key="1">
    <citation type="submission" date="2023-10" db="EMBL/GenBank/DDBJ databases">
        <title>Glaciecola aquimarina strain GGW-M5 nov., isolated from a coastal seawater.</title>
        <authorList>
            <person name="Bayburt H."/>
            <person name="Kim J.M."/>
            <person name="Choi B.J."/>
            <person name="Jeon C.O."/>
        </authorList>
    </citation>
    <scope>NUCLEOTIDE SEQUENCE [LARGE SCALE GENOMIC DNA]</scope>
    <source>
        <strain evidence="8 9">KCTC 32108</strain>
    </source>
</reference>
<dbReference type="Pfam" id="PF01292">
    <property type="entry name" value="Ni_hydr_CYTB"/>
    <property type="match status" value="1"/>
</dbReference>
<accession>A0ABU3SRF1</accession>
<evidence type="ECO:0000256" key="3">
    <source>
        <dbReference type="ARBA" id="ARBA00022692"/>
    </source>
</evidence>
<sequence length="187" mass="21063">MRKIKIWDSPTRLFHWALVINILAAWYTIENRMIALHEIAGHTLIALLIFRLCWGLLAQLQQDLATLLPPISAMHYLIQSLKLEAHHKIGHNPAGGWMVIIMMSVIGFQAVSGLFANDDLGFSGALSDYVSKAFSDKLTQLHGLNFDLLVAVIWIHLVAVFFYVLVKQDNLIKAMISGYKSCERPPL</sequence>
<feature type="domain" description="Cytochrome b561 bacterial/Ni-hydrogenase" evidence="7">
    <location>
        <begin position="7"/>
        <end position="178"/>
    </location>
</feature>
<evidence type="ECO:0000256" key="6">
    <source>
        <dbReference type="SAM" id="Phobius"/>
    </source>
</evidence>
<dbReference type="InterPro" id="IPR016174">
    <property type="entry name" value="Di-haem_cyt_TM"/>
</dbReference>
<name>A0ABU3SRF1_9ALTE</name>
<gene>
    <name evidence="8" type="ORF">RS130_00420</name>
</gene>
<feature type="transmembrane region" description="Helical" evidence="6">
    <location>
        <begin position="12"/>
        <end position="29"/>
    </location>
</feature>
<dbReference type="PANTHER" id="PTHR30485">
    <property type="entry name" value="NI/FE-HYDROGENASE 1 B-TYPE CYTOCHROME SUBUNIT"/>
    <property type="match status" value="1"/>
</dbReference>
<evidence type="ECO:0000313" key="8">
    <source>
        <dbReference type="EMBL" id="MDU0352576.1"/>
    </source>
</evidence>
<comment type="subcellular location">
    <subcellularLocation>
        <location evidence="1">Cell membrane</location>
        <topology evidence="1">Multi-pass membrane protein</topology>
    </subcellularLocation>
</comment>
<organism evidence="8 9">
    <name type="scientific">Paraglaciecola aquimarina</name>
    <dbReference type="NCBI Taxonomy" id="1235557"/>
    <lineage>
        <taxon>Bacteria</taxon>
        <taxon>Pseudomonadati</taxon>
        <taxon>Pseudomonadota</taxon>
        <taxon>Gammaproteobacteria</taxon>
        <taxon>Alteromonadales</taxon>
        <taxon>Alteromonadaceae</taxon>
        <taxon>Paraglaciecola</taxon>
    </lineage>
</organism>
<keyword evidence="4 6" id="KW-1133">Transmembrane helix</keyword>
<feature type="transmembrane region" description="Helical" evidence="6">
    <location>
        <begin position="35"/>
        <end position="57"/>
    </location>
</feature>
<keyword evidence="3 6" id="KW-0812">Transmembrane</keyword>
<evidence type="ECO:0000256" key="5">
    <source>
        <dbReference type="ARBA" id="ARBA00023136"/>
    </source>
</evidence>
<keyword evidence="9" id="KW-1185">Reference proteome</keyword>
<dbReference type="EMBL" id="JAWDIO010000001">
    <property type="protein sequence ID" value="MDU0352576.1"/>
    <property type="molecule type" value="Genomic_DNA"/>
</dbReference>
<evidence type="ECO:0000256" key="2">
    <source>
        <dbReference type="ARBA" id="ARBA00022475"/>
    </source>
</evidence>
<evidence type="ECO:0000256" key="1">
    <source>
        <dbReference type="ARBA" id="ARBA00004651"/>
    </source>
</evidence>
<dbReference type="RefSeq" id="WP_316024289.1">
    <property type="nucleotide sequence ID" value="NZ_JAWDIO010000001.1"/>
</dbReference>
<dbReference type="Proteomes" id="UP001247805">
    <property type="component" value="Unassembled WGS sequence"/>
</dbReference>